<dbReference type="GO" id="GO:0000981">
    <property type="term" value="F:DNA-binding transcription factor activity, RNA polymerase II-specific"/>
    <property type="evidence" value="ECO:0007669"/>
    <property type="project" value="TreeGrafter"/>
</dbReference>
<keyword evidence="6" id="KW-0479">Metal-binding</keyword>
<dbReference type="Gene3D" id="6.10.140.140">
    <property type="match status" value="1"/>
</dbReference>
<feature type="region of interest" description="Disordered" evidence="16">
    <location>
        <begin position="209"/>
        <end position="285"/>
    </location>
</feature>
<evidence type="ECO:0000259" key="17">
    <source>
        <dbReference type="PROSITE" id="PS50157"/>
    </source>
</evidence>
<dbReference type="Proteomes" id="UP000515156">
    <property type="component" value="Chromosome 3"/>
</dbReference>
<keyword evidence="8 15" id="KW-0863">Zinc-finger</keyword>
<evidence type="ECO:0000256" key="6">
    <source>
        <dbReference type="ARBA" id="ARBA00022723"/>
    </source>
</evidence>
<comment type="similarity">
    <text evidence="3">Belongs to the krueppel C2H2-type zinc-finger protein family.</text>
</comment>
<dbReference type="GO" id="GO:0005634">
    <property type="term" value="C:nucleus"/>
    <property type="evidence" value="ECO:0007669"/>
    <property type="project" value="UniProtKB-SubCell"/>
</dbReference>
<evidence type="ECO:0000256" key="9">
    <source>
        <dbReference type="ARBA" id="ARBA00022833"/>
    </source>
</evidence>
<dbReference type="KEGG" id="muo:115466416"/>
<dbReference type="PROSITE" id="PS50805">
    <property type="entry name" value="KRAB"/>
    <property type="match status" value="1"/>
</dbReference>
<dbReference type="InterPro" id="IPR013087">
    <property type="entry name" value="Znf_C2H2_type"/>
</dbReference>
<evidence type="ECO:0000256" key="3">
    <source>
        <dbReference type="ARBA" id="ARBA00006991"/>
    </source>
</evidence>
<evidence type="ECO:0000256" key="1">
    <source>
        <dbReference type="ARBA" id="ARBA00003767"/>
    </source>
</evidence>
<dbReference type="PANTHER" id="PTHR23235">
    <property type="entry name" value="KRUEPPEL-LIKE TRANSCRIPTION FACTOR"/>
    <property type="match status" value="1"/>
</dbReference>
<proteinExistence type="inferred from homology"/>
<dbReference type="AlphaFoldDB" id="A0A6P7XLR5"/>
<dbReference type="FunFam" id="3.30.160.60:FF:002343">
    <property type="entry name" value="Zinc finger protein 33A"/>
    <property type="match status" value="1"/>
</dbReference>
<protein>
    <submittedName>
        <fullName evidence="20">Zinc finger protein 84-like isoform X1</fullName>
    </submittedName>
</protein>
<keyword evidence="5" id="KW-0597">Phosphoprotein</keyword>
<evidence type="ECO:0000256" key="2">
    <source>
        <dbReference type="ARBA" id="ARBA00004123"/>
    </source>
</evidence>
<dbReference type="SMART" id="SM00349">
    <property type="entry name" value="KRAB"/>
    <property type="match status" value="1"/>
</dbReference>
<evidence type="ECO:0000256" key="10">
    <source>
        <dbReference type="ARBA" id="ARBA00022843"/>
    </source>
</evidence>
<feature type="domain" description="C2H2-type" evidence="17">
    <location>
        <begin position="318"/>
        <end position="345"/>
    </location>
</feature>
<sequence>MVLGEPGTWARNREKLRGGRSGRTVQRGSVMFSDVVACFTEEEWEVLKERQKKVYRAVMMEIHEALISLGYEITNRDVLFRVQEEKNACRRDGFERRDDICALTTGSPTVRPDVLLWIKKEEEPPCCWENNYVGQRESSSDHLATDNRVFDPDLSLWVLKEEPHYSDPEEFEKGESTSGPHTDGEPLCGSRMETDAERPLGMQLTKAAVELDQNDPSQRGVCEGQSRSKRKQINPSRKALDKFSDCQSTSGKPVDPAVNPRTHNENVGKQHENAENPKTSRAPKGRARLYKCEQCEKTLTKQSSLITHLRTHTGERPYKCTECGKSFSEKSNYLKHHRTHTGERPYKCIECEKSFNQSSHLVRHQRTHTGERPYKCPECEKCFSDSSNLVTHQKTHMSKKLIRNSLYPYYSLHDLKQAWDL</sequence>
<feature type="domain" description="C2H2-type" evidence="17">
    <location>
        <begin position="290"/>
        <end position="317"/>
    </location>
</feature>
<dbReference type="SMART" id="SM00355">
    <property type="entry name" value="ZnF_C2H2"/>
    <property type="match status" value="4"/>
</dbReference>
<evidence type="ECO:0000256" key="12">
    <source>
        <dbReference type="ARBA" id="ARBA00023125"/>
    </source>
</evidence>
<organism evidence="19 20">
    <name type="scientific">Microcaecilia unicolor</name>
    <dbReference type="NCBI Taxonomy" id="1415580"/>
    <lineage>
        <taxon>Eukaryota</taxon>
        <taxon>Metazoa</taxon>
        <taxon>Chordata</taxon>
        <taxon>Craniata</taxon>
        <taxon>Vertebrata</taxon>
        <taxon>Euteleostomi</taxon>
        <taxon>Amphibia</taxon>
        <taxon>Gymnophiona</taxon>
        <taxon>Siphonopidae</taxon>
        <taxon>Microcaecilia</taxon>
    </lineage>
</organism>
<evidence type="ECO:0000256" key="13">
    <source>
        <dbReference type="ARBA" id="ARBA00023163"/>
    </source>
</evidence>
<evidence type="ECO:0000256" key="4">
    <source>
        <dbReference type="ARBA" id="ARBA00022499"/>
    </source>
</evidence>
<dbReference type="Gene3D" id="3.30.160.60">
    <property type="entry name" value="Classic Zinc Finger"/>
    <property type="match status" value="4"/>
</dbReference>
<dbReference type="FunFam" id="3.30.160.60:FF:000823">
    <property type="entry name" value="replication initiator 1 isoform X1"/>
    <property type="match status" value="1"/>
</dbReference>
<evidence type="ECO:0000259" key="18">
    <source>
        <dbReference type="PROSITE" id="PS50805"/>
    </source>
</evidence>
<evidence type="ECO:0000313" key="19">
    <source>
        <dbReference type="Proteomes" id="UP000515156"/>
    </source>
</evidence>
<evidence type="ECO:0000256" key="14">
    <source>
        <dbReference type="ARBA" id="ARBA00023242"/>
    </source>
</evidence>
<dbReference type="OrthoDB" id="10027876at2759"/>
<keyword evidence="7" id="KW-0677">Repeat</keyword>
<evidence type="ECO:0000256" key="16">
    <source>
        <dbReference type="SAM" id="MobiDB-lite"/>
    </source>
</evidence>
<dbReference type="CDD" id="cd07765">
    <property type="entry name" value="KRAB_A-box"/>
    <property type="match status" value="1"/>
</dbReference>
<keyword evidence="19" id="KW-1185">Reference proteome</keyword>
<feature type="compositionally biased region" description="Basic and acidic residues" evidence="16">
    <location>
        <begin position="165"/>
        <end position="175"/>
    </location>
</feature>
<dbReference type="PROSITE" id="PS00028">
    <property type="entry name" value="ZINC_FINGER_C2H2_1"/>
    <property type="match status" value="4"/>
</dbReference>
<dbReference type="GO" id="GO:0008270">
    <property type="term" value="F:zinc ion binding"/>
    <property type="evidence" value="ECO:0007669"/>
    <property type="project" value="UniProtKB-KW"/>
</dbReference>
<dbReference type="RefSeq" id="XP_030053483.1">
    <property type="nucleotide sequence ID" value="XM_030197623.1"/>
</dbReference>
<dbReference type="FunFam" id="3.30.160.60:FF:000062">
    <property type="entry name" value="RB-associated KRAB zinc finger protein-like"/>
    <property type="match status" value="1"/>
</dbReference>
<comment type="subcellular location">
    <subcellularLocation>
        <location evidence="2">Nucleus</location>
    </subcellularLocation>
</comment>
<dbReference type="Pfam" id="PF00096">
    <property type="entry name" value="zf-C2H2"/>
    <property type="match status" value="4"/>
</dbReference>
<evidence type="ECO:0000256" key="5">
    <source>
        <dbReference type="ARBA" id="ARBA00022553"/>
    </source>
</evidence>
<dbReference type="FunFam" id="3.30.160.60:FF:000529">
    <property type="entry name" value="Zinc finger with KRAB and SCAN domains 8"/>
    <property type="match status" value="1"/>
</dbReference>
<dbReference type="PROSITE" id="PS50157">
    <property type="entry name" value="ZINC_FINGER_C2H2_2"/>
    <property type="match status" value="4"/>
</dbReference>
<keyword evidence="13" id="KW-0804">Transcription</keyword>
<keyword evidence="11" id="KW-0805">Transcription regulation</keyword>
<reference evidence="20" key="1">
    <citation type="submission" date="2025-08" db="UniProtKB">
        <authorList>
            <consortium name="RefSeq"/>
        </authorList>
    </citation>
    <scope>IDENTIFICATION</scope>
</reference>
<keyword evidence="14" id="KW-0539">Nucleus</keyword>
<dbReference type="GO" id="GO:0000978">
    <property type="term" value="F:RNA polymerase II cis-regulatory region sequence-specific DNA binding"/>
    <property type="evidence" value="ECO:0007669"/>
    <property type="project" value="TreeGrafter"/>
</dbReference>
<feature type="domain" description="C2H2-type" evidence="17">
    <location>
        <begin position="374"/>
        <end position="401"/>
    </location>
</feature>
<dbReference type="InterPro" id="IPR036236">
    <property type="entry name" value="Znf_C2H2_sf"/>
</dbReference>
<evidence type="ECO:0000256" key="7">
    <source>
        <dbReference type="ARBA" id="ARBA00022737"/>
    </source>
</evidence>
<name>A0A6P7XLR5_9AMPH</name>
<feature type="domain" description="KRAB" evidence="18">
    <location>
        <begin position="30"/>
        <end position="101"/>
    </location>
</feature>
<dbReference type="PANTHER" id="PTHR23235:SF120">
    <property type="entry name" value="KRUPPEL-LIKE FACTOR 15"/>
    <property type="match status" value="1"/>
</dbReference>
<keyword evidence="4" id="KW-1017">Isopeptide bond</keyword>
<evidence type="ECO:0000313" key="20">
    <source>
        <dbReference type="RefSeq" id="XP_030053483.1"/>
    </source>
</evidence>
<keyword evidence="10" id="KW-0832">Ubl conjugation</keyword>
<evidence type="ECO:0000256" key="15">
    <source>
        <dbReference type="PROSITE-ProRule" id="PRU00042"/>
    </source>
</evidence>
<comment type="function">
    <text evidence="1">May be involved in transcriptional regulation.</text>
</comment>
<evidence type="ECO:0000256" key="11">
    <source>
        <dbReference type="ARBA" id="ARBA00023015"/>
    </source>
</evidence>
<dbReference type="InParanoid" id="A0A6P7XLR5"/>
<dbReference type="GeneID" id="115466416"/>
<gene>
    <name evidence="20" type="primary">LOC115466416</name>
</gene>
<feature type="compositionally biased region" description="Basic and acidic residues" evidence="16">
    <location>
        <begin position="262"/>
        <end position="275"/>
    </location>
</feature>
<evidence type="ECO:0000256" key="8">
    <source>
        <dbReference type="ARBA" id="ARBA00022771"/>
    </source>
</evidence>
<dbReference type="InterPro" id="IPR001909">
    <property type="entry name" value="KRAB"/>
</dbReference>
<dbReference type="SUPFAM" id="SSF57667">
    <property type="entry name" value="beta-beta-alpha zinc fingers"/>
    <property type="match status" value="2"/>
</dbReference>
<keyword evidence="12" id="KW-0238">DNA-binding</keyword>
<dbReference type="InterPro" id="IPR036051">
    <property type="entry name" value="KRAB_dom_sf"/>
</dbReference>
<feature type="region of interest" description="Disordered" evidence="16">
    <location>
        <begin position="165"/>
        <end position="192"/>
    </location>
</feature>
<dbReference type="Pfam" id="PF01352">
    <property type="entry name" value="KRAB"/>
    <property type="match status" value="1"/>
</dbReference>
<accession>A0A6P7XLR5</accession>
<feature type="domain" description="C2H2-type" evidence="17">
    <location>
        <begin position="346"/>
        <end position="373"/>
    </location>
</feature>
<dbReference type="SUPFAM" id="SSF109640">
    <property type="entry name" value="KRAB domain (Kruppel-associated box)"/>
    <property type="match status" value="1"/>
</dbReference>
<keyword evidence="9" id="KW-0862">Zinc</keyword>